<evidence type="ECO:0000313" key="10">
    <source>
        <dbReference type="Proteomes" id="UP000818603"/>
    </source>
</evidence>
<evidence type="ECO:0000256" key="4">
    <source>
        <dbReference type="ARBA" id="ARBA00023136"/>
    </source>
</evidence>
<evidence type="ECO:0000256" key="5">
    <source>
        <dbReference type="SAM" id="Phobius"/>
    </source>
</evidence>
<evidence type="ECO:0000313" key="7">
    <source>
        <dbReference type="EMBL" id="GGH97601.1"/>
    </source>
</evidence>
<dbReference type="Proteomes" id="UP000818603">
    <property type="component" value="Unassembled WGS sequence"/>
</dbReference>
<gene>
    <name evidence="8" type="ORF">FF098_009550</name>
    <name evidence="7" type="ORF">GCM10011355_19220</name>
</gene>
<comment type="subcellular location">
    <subcellularLocation>
        <location evidence="1">Membrane</location>
        <topology evidence="1">Multi-pass membrane protein</topology>
    </subcellularLocation>
</comment>
<dbReference type="Pfam" id="PF05154">
    <property type="entry name" value="TM2"/>
    <property type="match status" value="1"/>
</dbReference>
<dbReference type="GO" id="GO:0016020">
    <property type="term" value="C:membrane"/>
    <property type="evidence" value="ECO:0007669"/>
    <property type="project" value="UniProtKB-SubCell"/>
</dbReference>
<evidence type="ECO:0000256" key="3">
    <source>
        <dbReference type="ARBA" id="ARBA00022989"/>
    </source>
</evidence>
<dbReference type="Proteomes" id="UP000621856">
    <property type="component" value="Unassembled WGS sequence"/>
</dbReference>
<dbReference type="InterPro" id="IPR007829">
    <property type="entry name" value="TM2"/>
</dbReference>
<feature type="transmembrane region" description="Helical" evidence="5">
    <location>
        <begin position="86"/>
        <end position="105"/>
    </location>
</feature>
<reference evidence="7" key="3">
    <citation type="submission" date="2020-09" db="EMBL/GenBank/DDBJ databases">
        <authorList>
            <person name="Sun Q."/>
            <person name="Zhou Y."/>
        </authorList>
    </citation>
    <scope>NUCLEOTIDE SEQUENCE</scope>
    <source>
        <strain evidence="7">CGMCC 1.14984</strain>
    </source>
</reference>
<dbReference type="RefSeq" id="WP_155139911.1">
    <property type="nucleotide sequence ID" value="NZ_BMGZ01000002.1"/>
</dbReference>
<reference evidence="8 10" key="2">
    <citation type="submission" date="2020-02" db="EMBL/GenBank/DDBJ databases">
        <title>Genome sequence of Parvularcula flava strain NH6-79.</title>
        <authorList>
            <person name="Abdul Karim M.H."/>
            <person name="Lam M.Q."/>
            <person name="Chen S.J."/>
            <person name="Yahya A."/>
            <person name="Shahir S."/>
            <person name="Shamsir M.S."/>
            <person name="Chong C.S."/>
        </authorList>
    </citation>
    <scope>NUCLEOTIDE SEQUENCE [LARGE SCALE GENOMIC DNA]</scope>
    <source>
        <strain evidence="8 10">NH6-79</strain>
    </source>
</reference>
<keyword evidence="4 5" id="KW-0472">Membrane</keyword>
<evidence type="ECO:0000256" key="1">
    <source>
        <dbReference type="ARBA" id="ARBA00004141"/>
    </source>
</evidence>
<feature type="transmembrane region" description="Helical" evidence="5">
    <location>
        <begin position="63"/>
        <end position="80"/>
    </location>
</feature>
<keyword evidence="10" id="KW-1185">Reference proteome</keyword>
<dbReference type="EMBL" id="BMGZ01000002">
    <property type="protein sequence ID" value="GGH97601.1"/>
    <property type="molecule type" value="Genomic_DNA"/>
</dbReference>
<evidence type="ECO:0000259" key="6">
    <source>
        <dbReference type="Pfam" id="PF05154"/>
    </source>
</evidence>
<accession>A0A8J3A288</accession>
<protein>
    <submittedName>
        <fullName evidence="8">TM2 domain-containing protein</fullName>
    </submittedName>
</protein>
<comment type="caution">
    <text evidence="7">The sequence shown here is derived from an EMBL/GenBank/DDBJ whole genome shotgun (WGS) entry which is preliminary data.</text>
</comment>
<dbReference type="AlphaFoldDB" id="A0A8J3A288"/>
<evidence type="ECO:0000313" key="8">
    <source>
        <dbReference type="EMBL" id="NHK28146.1"/>
    </source>
</evidence>
<keyword evidence="2 5" id="KW-0812">Transmembrane</keyword>
<dbReference type="EMBL" id="VCJR02000002">
    <property type="protein sequence ID" value="NHK28146.1"/>
    <property type="molecule type" value="Genomic_DNA"/>
</dbReference>
<name>A0A8J3A288_9PROT</name>
<reference evidence="7" key="1">
    <citation type="journal article" date="2014" name="Int. J. Syst. Evol. Microbiol.">
        <title>Complete genome sequence of Corynebacterium casei LMG S-19264T (=DSM 44701T), isolated from a smear-ripened cheese.</title>
        <authorList>
            <consortium name="US DOE Joint Genome Institute (JGI-PGF)"/>
            <person name="Walter F."/>
            <person name="Albersmeier A."/>
            <person name="Kalinowski J."/>
            <person name="Ruckert C."/>
        </authorList>
    </citation>
    <scope>NUCLEOTIDE SEQUENCE</scope>
    <source>
        <strain evidence="7">CGMCC 1.14984</strain>
    </source>
</reference>
<organism evidence="7 9">
    <name type="scientific">Aquisalinus luteolus</name>
    <dbReference type="NCBI Taxonomy" id="1566827"/>
    <lineage>
        <taxon>Bacteria</taxon>
        <taxon>Pseudomonadati</taxon>
        <taxon>Pseudomonadota</taxon>
        <taxon>Alphaproteobacteria</taxon>
        <taxon>Parvularculales</taxon>
        <taxon>Parvularculaceae</taxon>
        <taxon>Aquisalinus</taxon>
    </lineage>
</organism>
<proteinExistence type="predicted"/>
<keyword evidence="3 5" id="KW-1133">Transmembrane helix</keyword>
<evidence type="ECO:0000313" key="9">
    <source>
        <dbReference type="Proteomes" id="UP000621856"/>
    </source>
</evidence>
<feature type="transmembrane region" description="Helical" evidence="5">
    <location>
        <begin position="37"/>
        <end position="56"/>
    </location>
</feature>
<sequence length="125" mass="14201">MNERGFWQFLNNLRDGMSDAEQQTFDTRFLAVRKTPLILYGFSYFLGWLGVDRFVLGHWGLGLGKLIVGGIIPMYGSFMVEMSGDPAWDALSIGQIWMIVDYFLIGGATRRWNRNKALEISGQNA</sequence>
<feature type="domain" description="TM2" evidence="6">
    <location>
        <begin position="34"/>
        <end position="72"/>
    </location>
</feature>
<evidence type="ECO:0000256" key="2">
    <source>
        <dbReference type="ARBA" id="ARBA00022692"/>
    </source>
</evidence>